<dbReference type="EMBL" id="JBHLTS010000022">
    <property type="protein sequence ID" value="MFC0515526.1"/>
    <property type="molecule type" value="Genomic_DNA"/>
</dbReference>
<accession>A0ABV6L7T4</accession>
<organism evidence="7 8">
    <name type="scientific">Mucilaginibacter angelicae</name>
    <dbReference type="NCBI Taxonomy" id="869718"/>
    <lineage>
        <taxon>Bacteria</taxon>
        <taxon>Pseudomonadati</taxon>
        <taxon>Bacteroidota</taxon>
        <taxon>Sphingobacteriia</taxon>
        <taxon>Sphingobacteriales</taxon>
        <taxon>Sphingobacteriaceae</taxon>
        <taxon>Mucilaginibacter</taxon>
    </lineage>
</organism>
<feature type="transmembrane region" description="Helical" evidence="5">
    <location>
        <begin position="200"/>
        <end position="219"/>
    </location>
</feature>
<dbReference type="Pfam" id="PF08281">
    <property type="entry name" value="Sigma70_r4_2"/>
    <property type="match status" value="1"/>
</dbReference>
<feature type="domain" description="RNA polymerase sigma factor 70 region 4 type 2" evidence="6">
    <location>
        <begin position="140"/>
        <end position="192"/>
    </location>
</feature>
<keyword evidence="5" id="KW-0472">Membrane</keyword>
<dbReference type="Proteomes" id="UP001589828">
    <property type="component" value="Unassembled WGS sequence"/>
</dbReference>
<reference evidence="7 8" key="1">
    <citation type="submission" date="2024-09" db="EMBL/GenBank/DDBJ databases">
        <authorList>
            <person name="Sun Q."/>
            <person name="Mori K."/>
        </authorList>
    </citation>
    <scope>NUCLEOTIDE SEQUENCE [LARGE SCALE GENOMIC DNA]</scope>
    <source>
        <strain evidence="7 8">NCAIM B.02415</strain>
    </source>
</reference>
<evidence type="ECO:0000256" key="3">
    <source>
        <dbReference type="ARBA" id="ARBA00023082"/>
    </source>
</evidence>
<keyword evidence="5" id="KW-0812">Transmembrane</keyword>
<evidence type="ECO:0000313" key="7">
    <source>
        <dbReference type="EMBL" id="MFC0515526.1"/>
    </source>
</evidence>
<dbReference type="InterPro" id="IPR039425">
    <property type="entry name" value="RNA_pol_sigma-70-like"/>
</dbReference>
<keyword evidence="5" id="KW-1133">Transmembrane helix</keyword>
<dbReference type="SUPFAM" id="SSF88659">
    <property type="entry name" value="Sigma3 and sigma4 domains of RNA polymerase sigma factors"/>
    <property type="match status" value="1"/>
</dbReference>
<dbReference type="Gene3D" id="1.10.10.10">
    <property type="entry name" value="Winged helix-like DNA-binding domain superfamily/Winged helix DNA-binding domain"/>
    <property type="match status" value="1"/>
</dbReference>
<dbReference type="PANTHER" id="PTHR43133">
    <property type="entry name" value="RNA POLYMERASE ECF-TYPE SIGMA FACTO"/>
    <property type="match status" value="1"/>
</dbReference>
<sequence length="222" mass="25880">MTGLLPHNSEVMFSYGKSGIALKIHWDTFIMEGDDDDFYKLYCHYHDYLIYLGNLKGATLDKSKDCINDLFLYVFENRIRLQHIRNHHNYLVTAFLRNLFRKPRFSAEESLELQDLPEMPAYPSAEAEYIQQTSREQATQILDSYISQLSDSQTKIVYQKFYLGLTYEEIAEINDISIKTAYNTIYNSVERLRKLIGQDYASALAAAISLFSLLFLIFFQKA</sequence>
<evidence type="ECO:0000256" key="2">
    <source>
        <dbReference type="ARBA" id="ARBA00023015"/>
    </source>
</evidence>
<name>A0ABV6L7T4_9SPHI</name>
<dbReference type="SUPFAM" id="SSF88946">
    <property type="entry name" value="Sigma2 domain of RNA polymerase sigma factors"/>
    <property type="match status" value="1"/>
</dbReference>
<keyword evidence="2" id="KW-0805">Transcription regulation</keyword>
<comment type="similarity">
    <text evidence="1">Belongs to the sigma-70 factor family. ECF subfamily.</text>
</comment>
<keyword evidence="8" id="KW-1185">Reference proteome</keyword>
<dbReference type="InterPro" id="IPR013324">
    <property type="entry name" value="RNA_pol_sigma_r3/r4-like"/>
</dbReference>
<keyword evidence="3" id="KW-0731">Sigma factor</keyword>
<evidence type="ECO:0000313" key="8">
    <source>
        <dbReference type="Proteomes" id="UP001589828"/>
    </source>
</evidence>
<keyword evidence="4" id="KW-0804">Transcription</keyword>
<protein>
    <submittedName>
        <fullName evidence="7">RNA polymerase sigma factor</fullName>
    </submittedName>
</protein>
<proteinExistence type="inferred from homology"/>
<evidence type="ECO:0000256" key="5">
    <source>
        <dbReference type="SAM" id="Phobius"/>
    </source>
</evidence>
<dbReference type="InterPro" id="IPR013325">
    <property type="entry name" value="RNA_pol_sigma_r2"/>
</dbReference>
<evidence type="ECO:0000256" key="4">
    <source>
        <dbReference type="ARBA" id="ARBA00023163"/>
    </source>
</evidence>
<comment type="caution">
    <text evidence="7">The sequence shown here is derived from an EMBL/GenBank/DDBJ whole genome shotgun (WGS) entry which is preliminary data.</text>
</comment>
<dbReference type="PANTHER" id="PTHR43133:SF46">
    <property type="entry name" value="RNA POLYMERASE SIGMA-70 FACTOR ECF SUBFAMILY"/>
    <property type="match status" value="1"/>
</dbReference>
<evidence type="ECO:0000259" key="6">
    <source>
        <dbReference type="Pfam" id="PF08281"/>
    </source>
</evidence>
<dbReference type="InterPro" id="IPR036388">
    <property type="entry name" value="WH-like_DNA-bd_sf"/>
</dbReference>
<gene>
    <name evidence="7" type="ORF">ACFFGT_15005</name>
</gene>
<evidence type="ECO:0000256" key="1">
    <source>
        <dbReference type="ARBA" id="ARBA00010641"/>
    </source>
</evidence>
<dbReference type="InterPro" id="IPR013249">
    <property type="entry name" value="RNA_pol_sigma70_r4_t2"/>
</dbReference>